<proteinExistence type="predicted"/>
<evidence type="ECO:0000313" key="4">
    <source>
        <dbReference type="Proteomes" id="UP001499988"/>
    </source>
</evidence>
<feature type="transmembrane region" description="Helical" evidence="2">
    <location>
        <begin position="6"/>
        <end position="21"/>
    </location>
</feature>
<keyword evidence="2" id="KW-0812">Transmembrane</keyword>
<comment type="caution">
    <text evidence="3">The sequence shown here is derived from an EMBL/GenBank/DDBJ whole genome shotgun (WGS) entry which is preliminary data.</text>
</comment>
<protein>
    <recommendedName>
        <fullName evidence="5">Phage shock protein B</fullName>
    </recommendedName>
</protein>
<keyword evidence="2" id="KW-1133">Transmembrane helix</keyword>
<dbReference type="Proteomes" id="UP001499988">
    <property type="component" value="Unassembled WGS sequence"/>
</dbReference>
<accession>A0ABP9EL31</accession>
<keyword evidence="1" id="KW-0175">Coiled coil</keyword>
<dbReference type="RefSeq" id="WP_345334687.1">
    <property type="nucleotide sequence ID" value="NZ_BAABJZ010000020.1"/>
</dbReference>
<keyword evidence="4" id="KW-1185">Reference proteome</keyword>
<gene>
    <name evidence="3" type="ORF">GCM10023333_14520</name>
</gene>
<feature type="coiled-coil region" evidence="1">
    <location>
        <begin position="26"/>
        <end position="60"/>
    </location>
</feature>
<dbReference type="EMBL" id="BAABJZ010000020">
    <property type="protein sequence ID" value="GAA4881467.1"/>
    <property type="molecule type" value="Genomic_DNA"/>
</dbReference>
<organism evidence="3 4">
    <name type="scientific">Ferrimonas pelagia</name>
    <dbReference type="NCBI Taxonomy" id="1177826"/>
    <lineage>
        <taxon>Bacteria</taxon>
        <taxon>Pseudomonadati</taxon>
        <taxon>Pseudomonadota</taxon>
        <taxon>Gammaproteobacteria</taxon>
        <taxon>Alteromonadales</taxon>
        <taxon>Ferrimonadaceae</taxon>
        <taxon>Ferrimonas</taxon>
    </lineage>
</organism>
<keyword evidence="2" id="KW-0472">Membrane</keyword>
<evidence type="ECO:0008006" key="5">
    <source>
        <dbReference type="Google" id="ProtNLM"/>
    </source>
</evidence>
<reference evidence="4" key="1">
    <citation type="journal article" date="2019" name="Int. J. Syst. Evol. Microbiol.">
        <title>The Global Catalogue of Microorganisms (GCM) 10K type strain sequencing project: providing services to taxonomists for standard genome sequencing and annotation.</title>
        <authorList>
            <consortium name="The Broad Institute Genomics Platform"/>
            <consortium name="The Broad Institute Genome Sequencing Center for Infectious Disease"/>
            <person name="Wu L."/>
            <person name="Ma J."/>
        </authorList>
    </citation>
    <scope>NUCLEOTIDE SEQUENCE [LARGE SCALE GENOMIC DNA]</scope>
    <source>
        <strain evidence="4">JCM 18401</strain>
    </source>
</reference>
<evidence type="ECO:0000256" key="1">
    <source>
        <dbReference type="SAM" id="Coils"/>
    </source>
</evidence>
<name>A0ABP9EL31_9GAMM</name>
<evidence type="ECO:0000313" key="3">
    <source>
        <dbReference type="EMBL" id="GAA4881467.1"/>
    </source>
</evidence>
<sequence>MASWAIVAVIAITMGCLVEIMKHRHKGLGRKEKAEFEQKMQQLEQQNQQLQARVEVLERIVTDSGFSVDQAIRDLG</sequence>
<evidence type="ECO:0000256" key="2">
    <source>
        <dbReference type="SAM" id="Phobius"/>
    </source>
</evidence>